<dbReference type="Proteomes" id="UP000198757">
    <property type="component" value="Unassembled WGS sequence"/>
</dbReference>
<dbReference type="OrthoDB" id="1427164at2"/>
<organism evidence="2 3">
    <name type="scientific">Niabella drilacis (strain DSM 25811 / CCM 8410 / CCUG 62505 / LMG 26954 / E90)</name>
    <dbReference type="NCBI Taxonomy" id="1285928"/>
    <lineage>
        <taxon>Bacteria</taxon>
        <taxon>Pseudomonadati</taxon>
        <taxon>Bacteroidota</taxon>
        <taxon>Chitinophagia</taxon>
        <taxon>Chitinophagales</taxon>
        <taxon>Chitinophagaceae</taxon>
        <taxon>Niabella</taxon>
    </lineage>
</organism>
<reference evidence="3" key="1">
    <citation type="submission" date="2016-10" db="EMBL/GenBank/DDBJ databases">
        <authorList>
            <person name="Varghese N."/>
            <person name="Submissions S."/>
        </authorList>
    </citation>
    <scope>NUCLEOTIDE SEQUENCE [LARGE SCALE GENOMIC DNA]</scope>
    <source>
        <strain evidence="3">DSM 25811 / CCM 8410 / LMG 26954 / E90</strain>
    </source>
</reference>
<keyword evidence="3" id="KW-1185">Reference proteome</keyword>
<name>A0A1G6Z2Z2_NIADE</name>
<dbReference type="AlphaFoldDB" id="A0A1G6Z2Z2"/>
<accession>A0A1G6Z2Z2</accession>
<protein>
    <recommendedName>
        <fullName evidence="4">Outer membrane protein beta-barrel domain-containing protein</fullName>
    </recommendedName>
</protein>
<evidence type="ECO:0000313" key="2">
    <source>
        <dbReference type="EMBL" id="SDD96225.1"/>
    </source>
</evidence>
<dbReference type="EMBL" id="FMZO01000017">
    <property type="protein sequence ID" value="SDD96225.1"/>
    <property type="molecule type" value="Genomic_DNA"/>
</dbReference>
<gene>
    <name evidence="2" type="ORF">SAMN04487894_11712</name>
</gene>
<dbReference type="RefSeq" id="WP_090392319.1">
    <property type="nucleotide sequence ID" value="NZ_FMZO01000017.1"/>
</dbReference>
<proteinExistence type="predicted"/>
<evidence type="ECO:0000256" key="1">
    <source>
        <dbReference type="SAM" id="SignalP"/>
    </source>
</evidence>
<evidence type="ECO:0000313" key="3">
    <source>
        <dbReference type="Proteomes" id="UP000198757"/>
    </source>
</evidence>
<keyword evidence="1" id="KW-0732">Signal</keyword>
<sequence length="283" mass="31738">MRNILLALLFVMALLPAAAQDRIYSKRPPKVVAAQVTEIDIEFIKYRKSDNPDGPVYRYPKKYVDSIVYANGSADYFSSGRQHRPITRQKALQQREYEKMGSGTFIATAGVFDLVQPDLEYNAPENMRNRPSAALQLSYERTLLNNRLGLDVAPFVGLNDGAWGLGFAMRFYPKNKGRVRLGLGPQYIFSSKKAVTRYRVTDNNNPSFTYASDAYVRELVRFSSLGFTGKLTVNVNRVLCLAGNFGVGGIVGGRASEDRHPDHWKLQRNNVCYYAGLGAGIRF</sequence>
<dbReference type="STRING" id="1285928.SAMN04487894_11712"/>
<evidence type="ECO:0008006" key="4">
    <source>
        <dbReference type="Google" id="ProtNLM"/>
    </source>
</evidence>
<feature type="signal peptide" evidence="1">
    <location>
        <begin position="1"/>
        <end position="19"/>
    </location>
</feature>
<feature type="chain" id="PRO_5011723942" description="Outer membrane protein beta-barrel domain-containing protein" evidence="1">
    <location>
        <begin position="20"/>
        <end position="283"/>
    </location>
</feature>